<dbReference type="Proteomes" id="UP000004221">
    <property type="component" value="Unassembled WGS sequence"/>
</dbReference>
<accession>I4EJ69</accession>
<dbReference type="AlphaFoldDB" id="I4EJ69"/>
<evidence type="ECO:0008006" key="3">
    <source>
        <dbReference type="Google" id="ProtNLM"/>
    </source>
</evidence>
<comment type="caution">
    <text evidence="1">The sequence shown here is derived from an EMBL/GenBank/DDBJ whole genome shotgun (WGS) entry which is preliminary data.</text>
</comment>
<gene>
    <name evidence="1" type="ORF">NITHO_3850006</name>
</gene>
<dbReference type="EMBL" id="CAGS01000318">
    <property type="protein sequence ID" value="CCF84731.1"/>
    <property type="molecule type" value="Genomic_DNA"/>
</dbReference>
<sequence length="170" mass="18495">MASVAPAGRPARSLIIAGLLVLLLVIAAAVAAITLGSRGPASFPADSPQETFQSYYRAYQARDTDAAYQYFSQQVQRQVPRDEYSRIVGSSGIYTGPEERNARILVDRVEQTDGHATLYLIKEMFIGTGIDATQVSSERQVRLVREGGAWKIDDALMGVDPLPIPVKPTI</sequence>
<proteinExistence type="predicted"/>
<dbReference type="OrthoDB" id="166743at2"/>
<organism evidence="1 2">
    <name type="scientific">Nitrolancea hollandica Lb</name>
    <dbReference type="NCBI Taxonomy" id="1129897"/>
    <lineage>
        <taxon>Bacteria</taxon>
        <taxon>Pseudomonadati</taxon>
        <taxon>Thermomicrobiota</taxon>
        <taxon>Thermomicrobia</taxon>
        <taxon>Sphaerobacterales</taxon>
        <taxon>Sphaerobacterineae</taxon>
        <taxon>Sphaerobacteraceae</taxon>
        <taxon>Nitrolancea</taxon>
    </lineage>
</organism>
<evidence type="ECO:0000313" key="2">
    <source>
        <dbReference type="Proteomes" id="UP000004221"/>
    </source>
</evidence>
<dbReference type="SUPFAM" id="SSF54427">
    <property type="entry name" value="NTF2-like"/>
    <property type="match status" value="1"/>
</dbReference>
<dbReference type="RefSeq" id="WP_008479114.1">
    <property type="nucleotide sequence ID" value="NZ_CAGS01000318.1"/>
</dbReference>
<reference evidence="1 2" key="1">
    <citation type="journal article" date="2012" name="ISME J.">
        <title>Nitrification expanded: discovery, physiology and genomics of a nitrite-oxidizing bacterium from the phylum Chloroflexi.</title>
        <authorList>
            <person name="Sorokin D.Y."/>
            <person name="Lucker S."/>
            <person name="Vejmelkova D."/>
            <person name="Kostrikina N.A."/>
            <person name="Kleerebezem R."/>
            <person name="Rijpstra W.I."/>
            <person name="Damste J.S."/>
            <person name="Le Paslier D."/>
            <person name="Muyzer G."/>
            <person name="Wagner M."/>
            <person name="van Loosdrecht M.C."/>
            <person name="Daims H."/>
        </authorList>
    </citation>
    <scope>NUCLEOTIDE SEQUENCE [LARGE SCALE GENOMIC DNA]</scope>
    <source>
        <strain evidence="2">none</strain>
    </source>
</reference>
<dbReference type="InterPro" id="IPR032710">
    <property type="entry name" value="NTF2-like_dom_sf"/>
</dbReference>
<protein>
    <recommendedName>
        <fullName evidence="3">DUF4878 domain-containing protein</fullName>
    </recommendedName>
</protein>
<evidence type="ECO:0000313" key="1">
    <source>
        <dbReference type="EMBL" id="CCF84731.1"/>
    </source>
</evidence>
<keyword evidence="2" id="KW-1185">Reference proteome</keyword>
<name>I4EJ69_9BACT</name>